<dbReference type="PANTHER" id="PTHR30435:SF1">
    <property type="entry name" value="FLAGELLAR HOOK PROTEIN FLGE"/>
    <property type="match status" value="1"/>
</dbReference>
<dbReference type="InterPro" id="IPR053967">
    <property type="entry name" value="LlgE_F_G-like_D1"/>
</dbReference>
<comment type="similarity">
    <text evidence="2 5">Belongs to the flagella basal body rod proteins family.</text>
</comment>
<evidence type="ECO:0000259" key="6">
    <source>
        <dbReference type="Pfam" id="PF00460"/>
    </source>
</evidence>
<evidence type="ECO:0000256" key="5">
    <source>
        <dbReference type="RuleBase" id="RU362116"/>
    </source>
</evidence>
<evidence type="ECO:0000313" key="11">
    <source>
        <dbReference type="Proteomes" id="UP000626148"/>
    </source>
</evidence>
<feature type="domain" description="Flagellar basal-body/hook protein C-terminal" evidence="7">
    <location>
        <begin position="1173"/>
        <end position="1218"/>
    </location>
</feature>
<dbReference type="NCBIfam" id="TIGR03506">
    <property type="entry name" value="FlgEFG_subfam"/>
    <property type="match status" value="2"/>
</dbReference>
<dbReference type="Proteomes" id="UP000626148">
    <property type="component" value="Unassembled WGS sequence"/>
</dbReference>
<comment type="caution">
    <text evidence="10">The sequence shown here is derived from an EMBL/GenBank/DDBJ whole genome shotgun (WGS) entry which is preliminary data.</text>
</comment>
<dbReference type="RefSeq" id="WP_189608138.1">
    <property type="nucleotide sequence ID" value="NZ_BMXR01000004.1"/>
</dbReference>
<dbReference type="GO" id="GO:0071978">
    <property type="term" value="P:bacterial-type flagellum-dependent swarming motility"/>
    <property type="evidence" value="ECO:0007669"/>
    <property type="project" value="TreeGrafter"/>
</dbReference>
<evidence type="ECO:0000256" key="2">
    <source>
        <dbReference type="ARBA" id="ARBA00009677"/>
    </source>
</evidence>
<reference evidence="10" key="2">
    <citation type="submission" date="2020-09" db="EMBL/GenBank/DDBJ databases">
        <authorList>
            <person name="Sun Q."/>
            <person name="Kim S."/>
        </authorList>
    </citation>
    <scope>NUCLEOTIDE SEQUENCE</scope>
    <source>
        <strain evidence="10">KCTC 22169</strain>
    </source>
</reference>
<feature type="domain" description="Flagellar basal body rod protein N-terminal" evidence="6">
    <location>
        <begin position="5"/>
        <end position="33"/>
    </location>
</feature>
<evidence type="ECO:0000256" key="3">
    <source>
        <dbReference type="ARBA" id="ARBA00019015"/>
    </source>
</evidence>
<gene>
    <name evidence="10" type="ORF">GCM10007392_17120</name>
</gene>
<dbReference type="GO" id="GO:0009425">
    <property type="term" value="C:bacterial-type flagellum basal body"/>
    <property type="evidence" value="ECO:0007669"/>
    <property type="project" value="UniProtKB-SubCell"/>
</dbReference>
<dbReference type="Gene3D" id="2.60.98.20">
    <property type="entry name" value="Flagellar hook protein FlgE"/>
    <property type="match status" value="1"/>
</dbReference>
<comment type="function">
    <text evidence="5">A flexible structure which links the flagellar filament to the drive apparatus in the basal body.</text>
</comment>
<dbReference type="SUPFAM" id="SSF117143">
    <property type="entry name" value="Flagellar hook protein flgE"/>
    <property type="match status" value="2"/>
</dbReference>
<dbReference type="GO" id="GO:0009424">
    <property type="term" value="C:bacterial-type flagellum hook"/>
    <property type="evidence" value="ECO:0007669"/>
    <property type="project" value="TreeGrafter"/>
</dbReference>
<dbReference type="InterPro" id="IPR001444">
    <property type="entry name" value="Flag_bb_rod_N"/>
</dbReference>
<dbReference type="InterPro" id="IPR011491">
    <property type="entry name" value="FlgE_D2"/>
</dbReference>
<evidence type="ECO:0000259" key="7">
    <source>
        <dbReference type="Pfam" id="PF06429"/>
    </source>
</evidence>
<sequence>MTFGTGLSGVAAANKDLKVTGNNIANASTTGFKSSRAEFGDAYTNSFLGYGQDKAGAGVNVQNIGQKFEQGNISQTNSALDLAIDGNGFFVTEYANGSVTYTRSGIFGVDKQGFITNNQGARLQGFGVNENGLVSGVLTDLEVDTGNQPPRGTHGVDARVNVPAGAQVLQQDGTITRTNGLAIGSAQVGPLEDIATTVDTLGIPTTSGTEARYDGGTLGGNITFPYDPAADGTSGWTIEVSVQGPNIEGGTATLTDTIQPFQAGKTYADVDEIVDDVNRAILGSPDLAGKIEAEVNAAGDGISFSTTGVYATDGTSFSLANDVGTVLGANHFNIPGALTQAPIAGADLFESGGSIDLRTIPGQAASVQGNDDADLVYTDADPGTFSELTSSADPAAVDGGNFGQTSLGTGDRIRFNASIPGEVSPTLIDVDINGVASAADLVNQFNAAFNTAFGSPDVLQASYSANRLVVTVGSDVGEGSNDINLVQVSDAQNNDDFNLVTMGMDTSNSTPAPTLVAGDDPVLANNLLDIEIEGGISDTIQIPPGSYGSHNQLVEAINDAIEVSPSLFGQVEASEINGRIVLERTEIGDSGDIDVSEGDPNSVTLDALGFTSTTKTLGIDTIDRSHSFRVNLTVPAPDPEDRSGSVEISLEEEIISIDQLAAAINRELAAVPAEDYIGVQAQVIQDEQGRKQLQFVATEAGEASQVSVTNIQAPGDDLDVEQLYGLLQTDQYNTDLVTVGEPEVTNGYPEQSFVLYNEDEDERTTITTEAGASASEIAAQLSENAGVDASAETEVRLLSDNYANSGDLDLFINGQVISANDFQSMVDEINQYQQTSLNSITAELDDSTGDIVLTSSTGIDIEVSIESTNDNDSLTVQGYEGTAPVVLGGEPDAETNAKIGGYVDIILNEGFTLTEPEPRVAGLFNGLTDSSFEDYTINAFDPDDPETYNETSSLPIYDSIGNQHQLQLFYVKDPEDPNRPNALNSWTVYAQIDGENVGDPDTSLPFPENTEPTLASFKLFFNADGTVDESNTGDFLVSNWTPTDPETGDPTGAYVGQPESQGGSLPIPDPNTNSNFAISFDGTTQYGGPFSRYDFQQDGYASGRLKDLEINDDGTVYARYTNGEAQVLGQVALASFASNEGLNPVGNTEWEASFESGDATIGEPGTGLLGSIQSAALEDSTVDLSEQLVHLIIAQRNYQANAKTIETANAVTQTIINLR</sequence>
<protein>
    <recommendedName>
        <fullName evidence="3 5">Flagellar hook protein FlgE</fullName>
    </recommendedName>
</protein>
<dbReference type="PANTHER" id="PTHR30435">
    <property type="entry name" value="FLAGELLAR PROTEIN"/>
    <property type="match status" value="1"/>
</dbReference>
<proteinExistence type="inferred from homology"/>
<organism evidence="10 11">
    <name type="scientific">Saccharospirillum salsuginis</name>
    <dbReference type="NCBI Taxonomy" id="418750"/>
    <lineage>
        <taxon>Bacteria</taxon>
        <taxon>Pseudomonadati</taxon>
        <taxon>Pseudomonadota</taxon>
        <taxon>Gammaproteobacteria</taxon>
        <taxon>Oceanospirillales</taxon>
        <taxon>Saccharospirillaceae</taxon>
        <taxon>Saccharospirillum</taxon>
    </lineage>
</organism>
<dbReference type="InterPro" id="IPR020013">
    <property type="entry name" value="Flagellar_FlgE/F/G"/>
</dbReference>
<dbReference type="EMBL" id="BMXR01000004">
    <property type="protein sequence ID" value="GGX50533.1"/>
    <property type="molecule type" value="Genomic_DNA"/>
</dbReference>
<evidence type="ECO:0000256" key="4">
    <source>
        <dbReference type="ARBA" id="ARBA00023143"/>
    </source>
</evidence>
<dbReference type="AlphaFoldDB" id="A0A918K6T6"/>
<dbReference type="Pfam" id="PF07559">
    <property type="entry name" value="FlgE_D2"/>
    <property type="match status" value="1"/>
</dbReference>
<keyword evidence="11" id="KW-1185">Reference proteome</keyword>
<feature type="domain" description="Flagellar hook protein FlgE D2" evidence="8">
    <location>
        <begin position="936"/>
        <end position="1100"/>
    </location>
</feature>
<evidence type="ECO:0000313" key="10">
    <source>
        <dbReference type="EMBL" id="GGX50533.1"/>
    </source>
</evidence>
<dbReference type="InterPro" id="IPR010930">
    <property type="entry name" value="Flg_bb/hook_C_dom"/>
</dbReference>
<evidence type="ECO:0000256" key="1">
    <source>
        <dbReference type="ARBA" id="ARBA00004117"/>
    </source>
</evidence>
<name>A0A918K6T6_9GAMM</name>
<dbReference type="GO" id="GO:0005829">
    <property type="term" value="C:cytosol"/>
    <property type="evidence" value="ECO:0007669"/>
    <property type="project" value="TreeGrafter"/>
</dbReference>
<accession>A0A918K6T6</accession>
<dbReference type="InterPro" id="IPR037925">
    <property type="entry name" value="FlgE/F/G-like"/>
</dbReference>
<dbReference type="Pfam" id="PF22692">
    <property type="entry name" value="LlgE_F_G_D1"/>
    <property type="match status" value="1"/>
</dbReference>
<feature type="domain" description="Flagellar hook protein FlgE/F/G-like D1" evidence="9">
    <location>
        <begin position="83"/>
        <end position="175"/>
    </location>
</feature>
<evidence type="ECO:0000259" key="9">
    <source>
        <dbReference type="Pfam" id="PF22692"/>
    </source>
</evidence>
<comment type="subcellular location">
    <subcellularLocation>
        <location evidence="1 5">Bacterial flagellum basal body</location>
    </subcellularLocation>
</comment>
<dbReference type="PROSITE" id="PS00588">
    <property type="entry name" value="FLAGELLA_BB_ROD"/>
    <property type="match status" value="1"/>
</dbReference>
<evidence type="ECO:0000259" key="8">
    <source>
        <dbReference type="Pfam" id="PF07559"/>
    </source>
</evidence>
<dbReference type="InterPro" id="IPR037058">
    <property type="entry name" value="Falgellar_hook_FlgE_sf"/>
</dbReference>
<dbReference type="Pfam" id="PF06429">
    <property type="entry name" value="Flg_bbr_C"/>
    <property type="match status" value="1"/>
</dbReference>
<dbReference type="InterPro" id="IPR019776">
    <property type="entry name" value="Flagellar_basal_body_rod_CS"/>
</dbReference>
<keyword evidence="4 5" id="KW-0975">Bacterial flagellum</keyword>
<dbReference type="Pfam" id="PF00460">
    <property type="entry name" value="Flg_bb_rod"/>
    <property type="match status" value="1"/>
</dbReference>
<reference evidence="10" key="1">
    <citation type="journal article" date="2014" name="Int. J. Syst. Evol. Microbiol.">
        <title>Complete genome sequence of Corynebacterium casei LMG S-19264T (=DSM 44701T), isolated from a smear-ripened cheese.</title>
        <authorList>
            <consortium name="US DOE Joint Genome Institute (JGI-PGF)"/>
            <person name="Walter F."/>
            <person name="Albersmeier A."/>
            <person name="Kalinowski J."/>
            <person name="Ruckert C."/>
        </authorList>
    </citation>
    <scope>NUCLEOTIDE SEQUENCE</scope>
    <source>
        <strain evidence="10">KCTC 22169</strain>
    </source>
</reference>